<protein>
    <submittedName>
        <fullName evidence="3">Protein tyrosine phosphatase</fullName>
    </submittedName>
</protein>
<dbReference type="InterPro" id="IPR023485">
    <property type="entry name" value="Ptyr_pPase"/>
</dbReference>
<dbReference type="SUPFAM" id="SSF52788">
    <property type="entry name" value="Phosphotyrosine protein phosphatases I"/>
    <property type="match status" value="1"/>
</dbReference>
<proteinExistence type="predicted"/>
<evidence type="ECO:0000313" key="4">
    <source>
        <dbReference type="Proteomes" id="UP000011560"/>
    </source>
</evidence>
<dbReference type="PANTHER" id="PTHR43428">
    <property type="entry name" value="ARSENATE REDUCTASE"/>
    <property type="match status" value="1"/>
</dbReference>
<dbReference type="EMBL" id="AOIQ01000009">
    <property type="protein sequence ID" value="ELZ12175.1"/>
    <property type="molecule type" value="Genomic_DNA"/>
</dbReference>
<dbReference type="Proteomes" id="UP000011560">
    <property type="component" value="Unassembled WGS sequence"/>
</dbReference>
<organism evidence="3 4">
    <name type="scientific">Halovivax asiaticus JCM 14624</name>
    <dbReference type="NCBI Taxonomy" id="1227490"/>
    <lineage>
        <taxon>Archaea</taxon>
        <taxon>Methanobacteriati</taxon>
        <taxon>Methanobacteriota</taxon>
        <taxon>Stenosarchaea group</taxon>
        <taxon>Halobacteria</taxon>
        <taxon>Halobacteriales</taxon>
        <taxon>Natrialbaceae</taxon>
        <taxon>Halovivax</taxon>
    </lineage>
</organism>
<dbReference type="RefSeq" id="WP_007698874.1">
    <property type="nucleotide sequence ID" value="NZ_AOIQ01000009.1"/>
</dbReference>
<sequence length="155" mass="16439">MTDRPDAVPLADVDAPVTIAFVCVQNAGRSQLATAFAERERDRRGLDAVKIVTGGTDPADAIHPVVADAMVEVGLDPVDREPRAITPDELATCDVVCTMGCSVDGICPATWRGDARDWNLADPHGADPETVSGIRDAVDSRVRALFDELEAGLDD</sequence>
<dbReference type="SMART" id="SM00226">
    <property type="entry name" value="LMWPc"/>
    <property type="match status" value="1"/>
</dbReference>
<dbReference type="PATRIC" id="fig|1227490.4.peg.1047"/>
<feature type="domain" description="Phosphotyrosine protein phosphatase I" evidence="2">
    <location>
        <begin position="17"/>
        <end position="148"/>
    </location>
</feature>
<dbReference type="PANTHER" id="PTHR43428:SF1">
    <property type="entry name" value="ARSENATE REDUCTASE"/>
    <property type="match status" value="1"/>
</dbReference>
<comment type="caution">
    <text evidence="3">The sequence shown here is derived from an EMBL/GenBank/DDBJ whole genome shotgun (WGS) entry which is preliminary data.</text>
</comment>
<gene>
    <name evidence="3" type="ORF">C479_05188</name>
</gene>
<dbReference type="Gene3D" id="3.40.50.2300">
    <property type="match status" value="1"/>
</dbReference>
<keyword evidence="1" id="KW-0059">Arsenical resistance</keyword>
<dbReference type="GO" id="GO:0046685">
    <property type="term" value="P:response to arsenic-containing substance"/>
    <property type="evidence" value="ECO:0007669"/>
    <property type="project" value="UniProtKB-KW"/>
</dbReference>
<dbReference type="InterPro" id="IPR036196">
    <property type="entry name" value="Ptyr_pPase_sf"/>
</dbReference>
<evidence type="ECO:0000259" key="2">
    <source>
        <dbReference type="SMART" id="SM00226"/>
    </source>
</evidence>
<dbReference type="STRING" id="1227490.C479_05188"/>
<evidence type="ECO:0000313" key="3">
    <source>
        <dbReference type="EMBL" id="ELZ12175.1"/>
    </source>
</evidence>
<reference evidence="3 4" key="1">
    <citation type="journal article" date="2014" name="PLoS Genet.">
        <title>Phylogenetically driven sequencing of extremely halophilic archaea reveals strategies for static and dynamic osmo-response.</title>
        <authorList>
            <person name="Becker E.A."/>
            <person name="Seitzer P.M."/>
            <person name="Tritt A."/>
            <person name="Larsen D."/>
            <person name="Krusor M."/>
            <person name="Yao A.I."/>
            <person name="Wu D."/>
            <person name="Madern D."/>
            <person name="Eisen J.A."/>
            <person name="Darling A.E."/>
            <person name="Facciotti M.T."/>
        </authorList>
    </citation>
    <scope>NUCLEOTIDE SEQUENCE [LARGE SCALE GENOMIC DNA]</scope>
    <source>
        <strain evidence="3 4">JCM 14624</strain>
    </source>
</reference>
<name>M0BMT8_9EURY</name>
<dbReference type="Pfam" id="PF01451">
    <property type="entry name" value="LMWPc"/>
    <property type="match status" value="1"/>
</dbReference>
<accession>M0BMT8</accession>
<evidence type="ECO:0000256" key="1">
    <source>
        <dbReference type="ARBA" id="ARBA00022849"/>
    </source>
</evidence>
<keyword evidence="4" id="KW-1185">Reference proteome</keyword>
<dbReference type="AlphaFoldDB" id="M0BMT8"/>